<proteinExistence type="predicted"/>
<keyword evidence="2" id="KW-1185">Reference proteome</keyword>
<reference evidence="1" key="1">
    <citation type="submission" date="2022-11" db="EMBL/GenBank/DDBJ databases">
        <title>Chromosome-level genome of Pogonophryne albipinna.</title>
        <authorList>
            <person name="Jo E."/>
        </authorList>
    </citation>
    <scope>NUCLEOTIDE SEQUENCE</scope>
    <source>
        <strain evidence="1">SGF0006</strain>
        <tissue evidence="1">Muscle</tissue>
    </source>
</reference>
<protein>
    <submittedName>
        <fullName evidence="1">Uncharacterized protein</fullName>
    </submittedName>
</protein>
<gene>
    <name evidence="1" type="ORF">JOQ06_026664</name>
</gene>
<comment type="caution">
    <text evidence="1">The sequence shown here is derived from an EMBL/GenBank/DDBJ whole genome shotgun (WGS) entry which is preliminary data.</text>
</comment>
<accession>A0AAD6BDW7</accession>
<name>A0AAD6BDW7_9TELE</name>
<organism evidence="1 2">
    <name type="scientific">Pogonophryne albipinna</name>
    <dbReference type="NCBI Taxonomy" id="1090488"/>
    <lineage>
        <taxon>Eukaryota</taxon>
        <taxon>Metazoa</taxon>
        <taxon>Chordata</taxon>
        <taxon>Craniata</taxon>
        <taxon>Vertebrata</taxon>
        <taxon>Euteleostomi</taxon>
        <taxon>Actinopterygii</taxon>
        <taxon>Neopterygii</taxon>
        <taxon>Teleostei</taxon>
        <taxon>Neoteleostei</taxon>
        <taxon>Acanthomorphata</taxon>
        <taxon>Eupercaria</taxon>
        <taxon>Perciformes</taxon>
        <taxon>Notothenioidei</taxon>
        <taxon>Pogonophryne</taxon>
    </lineage>
</organism>
<evidence type="ECO:0000313" key="2">
    <source>
        <dbReference type="Proteomes" id="UP001219934"/>
    </source>
</evidence>
<evidence type="ECO:0000313" key="1">
    <source>
        <dbReference type="EMBL" id="KAJ4940357.1"/>
    </source>
</evidence>
<dbReference type="EMBL" id="JAPTMU010000007">
    <property type="protein sequence ID" value="KAJ4940357.1"/>
    <property type="molecule type" value="Genomic_DNA"/>
</dbReference>
<dbReference type="Proteomes" id="UP001219934">
    <property type="component" value="Unassembled WGS sequence"/>
</dbReference>
<dbReference type="AlphaFoldDB" id="A0AAD6BDW7"/>
<sequence>MVLQVSALLTEKKISPRNDSRPGYPERASKGIASSQCACCDDVIGDSCMGWSQGSRLSASQEAASCQQIPFTETHLLRMSIFPLNPSKGFPESSSMSTGPRVFEVMILCVFMALKSLSYGRVVSCV</sequence>